<dbReference type="EMBL" id="MU003829">
    <property type="protein sequence ID" value="KAF2718144.1"/>
    <property type="molecule type" value="Genomic_DNA"/>
</dbReference>
<accession>A0A9P4Q4T3</accession>
<dbReference type="OrthoDB" id="5422293at2759"/>
<keyword evidence="2" id="KW-1185">Reference proteome</keyword>
<sequence length="217" mass="25039">MLSSLLRPFRLFQGLTFLFGGSRHPLQILYSLFWGFPASFPLPDPLLTPAELRQDSNVVSERHDGIIVLRHTPLFTWRDTPLRSIYRMYEFLCIEESNQLMLETRYFWDSPWKLGMIPDPGDANLERYAVIASIVESLELAFRYRYSLGSRRPRYPSRLSGNPKYEDSEFACPSWTSAVPRLSSPLILTEQSLPPFVHSNPFSERNIVANAGNMFSI</sequence>
<proteinExistence type="predicted"/>
<evidence type="ECO:0000313" key="2">
    <source>
        <dbReference type="Proteomes" id="UP000799441"/>
    </source>
</evidence>
<dbReference type="AlphaFoldDB" id="A0A9P4Q4T3"/>
<gene>
    <name evidence="1" type="ORF">K431DRAFT_231406</name>
</gene>
<name>A0A9P4Q4T3_9PEZI</name>
<protein>
    <submittedName>
        <fullName evidence="1">Uncharacterized protein</fullName>
    </submittedName>
</protein>
<evidence type="ECO:0000313" key="1">
    <source>
        <dbReference type="EMBL" id="KAF2718144.1"/>
    </source>
</evidence>
<comment type="caution">
    <text evidence="1">The sequence shown here is derived from an EMBL/GenBank/DDBJ whole genome shotgun (WGS) entry which is preliminary data.</text>
</comment>
<reference evidence="1" key="1">
    <citation type="journal article" date="2020" name="Stud. Mycol.">
        <title>101 Dothideomycetes genomes: a test case for predicting lifestyles and emergence of pathogens.</title>
        <authorList>
            <person name="Haridas S."/>
            <person name="Albert R."/>
            <person name="Binder M."/>
            <person name="Bloem J."/>
            <person name="Labutti K."/>
            <person name="Salamov A."/>
            <person name="Andreopoulos B."/>
            <person name="Baker S."/>
            <person name="Barry K."/>
            <person name="Bills G."/>
            <person name="Bluhm B."/>
            <person name="Cannon C."/>
            <person name="Castanera R."/>
            <person name="Culley D."/>
            <person name="Daum C."/>
            <person name="Ezra D."/>
            <person name="Gonzalez J."/>
            <person name="Henrissat B."/>
            <person name="Kuo A."/>
            <person name="Liang C."/>
            <person name="Lipzen A."/>
            <person name="Lutzoni F."/>
            <person name="Magnuson J."/>
            <person name="Mondo S."/>
            <person name="Nolan M."/>
            <person name="Ohm R."/>
            <person name="Pangilinan J."/>
            <person name="Park H.-J."/>
            <person name="Ramirez L."/>
            <person name="Alfaro M."/>
            <person name="Sun H."/>
            <person name="Tritt A."/>
            <person name="Yoshinaga Y."/>
            <person name="Zwiers L.-H."/>
            <person name="Turgeon B."/>
            <person name="Goodwin S."/>
            <person name="Spatafora J."/>
            <person name="Crous P."/>
            <person name="Grigoriev I."/>
        </authorList>
    </citation>
    <scope>NUCLEOTIDE SEQUENCE</scope>
    <source>
        <strain evidence="1">CBS 116435</strain>
    </source>
</reference>
<dbReference type="Proteomes" id="UP000799441">
    <property type="component" value="Unassembled WGS sequence"/>
</dbReference>
<organism evidence="1 2">
    <name type="scientific">Polychaeton citri CBS 116435</name>
    <dbReference type="NCBI Taxonomy" id="1314669"/>
    <lineage>
        <taxon>Eukaryota</taxon>
        <taxon>Fungi</taxon>
        <taxon>Dikarya</taxon>
        <taxon>Ascomycota</taxon>
        <taxon>Pezizomycotina</taxon>
        <taxon>Dothideomycetes</taxon>
        <taxon>Dothideomycetidae</taxon>
        <taxon>Capnodiales</taxon>
        <taxon>Capnodiaceae</taxon>
        <taxon>Polychaeton</taxon>
    </lineage>
</organism>